<dbReference type="HOGENOM" id="CLU_1136123_0_0_9"/>
<dbReference type="Pfam" id="PF24686">
    <property type="entry name" value="FLQE3_permease"/>
    <property type="match status" value="1"/>
</dbReference>
<keyword evidence="1" id="KW-0812">Transmembrane</keyword>
<accession>M1ZIM6</accession>
<dbReference type="InterPro" id="IPR056926">
    <property type="entry name" value="FLQE3_permease"/>
</dbReference>
<dbReference type="Proteomes" id="UP000245423">
    <property type="component" value="Chromosome 1"/>
</dbReference>
<name>M1ZIM6_9FIRM</name>
<proteinExistence type="predicted"/>
<reference evidence="2 3" key="1">
    <citation type="submission" date="2016-11" db="EMBL/GenBank/DDBJ databases">
        <authorList>
            <person name="Manzoor S."/>
        </authorList>
    </citation>
    <scope>NUCLEOTIDE SEQUENCE [LARGE SCALE GENOMIC DNA]</scope>
    <source>
        <strain evidence="2">Clostridium ultunense strain Esp</strain>
    </source>
</reference>
<dbReference type="AlphaFoldDB" id="M1ZIM6"/>
<keyword evidence="3" id="KW-1185">Reference proteome</keyword>
<organism evidence="2 3">
    <name type="scientific">[Clostridium] ultunense Esp</name>
    <dbReference type="NCBI Taxonomy" id="1288971"/>
    <lineage>
        <taxon>Bacteria</taxon>
        <taxon>Bacillati</taxon>
        <taxon>Bacillota</taxon>
        <taxon>Tissierellia</taxon>
        <taxon>Tissierellales</taxon>
        <taxon>Tepidimicrobiaceae</taxon>
        <taxon>Schnuerera</taxon>
    </lineage>
</organism>
<keyword evidence="1" id="KW-1133">Transmembrane helix</keyword>
<gene>
    <name evidence="2" type="ORF">CUESP1_1419</name>
</gene>
<feature type="transmembrane region" description="Helical" evidence="1">
    <location>
        <begin position="90"/>
        <end position="111"/>
    </location>
</feature>
<keyword evidence="1" id="KW-0472">Membrane</keyword>
<evidence type="ECO:0000313" key="3">
    <source>
        <dbReference type="Proteomes" id="UP000245423"/>
    </source>
</evidence>
<feature type="transmembrane region" description="Helical" evidence="1">
    <location>
        <begin position="157"/>
        <end position="176"/>
    </location>
</feature>
<feature type="transmembrane region" description="Helical" evidence="1">
    <location>
        <begin position="123"/>
        <end position="145"/>
    </location>
</feature>
<dbReference type="EMBL" id="LT669839">
    <property type="protein sequence ID" value="SHD76789.1"/>
    <property type="molecule type" value="Genomic_DNA"/>
</dbReference>
<dbReference type="OrthoDB" id="2966568at2"/>
<evidence type="ECO:0000313" key="2">
    <source>
        <dbReference type="EMBL" id="SHD76789.1"/>
    </source>
</evidence>
<feature type="transmembrane region" description="Helical" evidence="1">
    <location>
        <begin position="49"/>
        <end position="69"/>
    </location>
</feature>
<feature type="transmembrane region" description="Helical" evidence="1">
    <location>
        <begin position="20"/>
        <end position="37"/>
    </location>
</feature>
<feature type="transmembrane region" description="Helical" evidence="1">
    <location>
        <begin position="210"/>
        <end position="228"/>
    </location>
</feature>
<evidence type="ECO:0000256" key="1">
    <source>
        <dbReference type="SAM" id="Phobius"/>
    </source>
</evidence>
<sequence>MNSFITLFSGELNRMRKYNILAAGIFVALLWVGVLFFTDIEDITSMVPLIVFIDATSMSMVLIGATMFYEKQEGTIKTLLVSPIGKSEYILAKIFANISSNVLTLVLIYVYAKLFKEINLNFFGLLGASILIAFFHSLIGFIMTYNTKDFTEMLMGMMKYTFIFTIPVLLEQIGFIKNETIDKILYIIPTKSSSILLQATGGGMDNWKTWFAIIYLILATLGLFFIVWKKFDDFKIKESGE</sequence>
<dbReference type="RefSeq" id="WP_005583559.1">
    <property type="nucleotide sequence ID" value="NZ_LT669839.1"/>
</dbReference>
<protein>
    <submittedName>
        <fullName evidence="2">ABC-type transport system, permease component</fullName>
    </submittedName>
</protein>